<dbReference type="Pfam" id="PF00378">
    <property type="entry name" value="ECH_1"/>
    <property type="match status" value="1"/>
</dbReference>
<dbReference type="InterPro" id="IPR029045">
    <property type="entry name" value="ClpP/crotonase-like_dom_sf"/>
</dbReference>
<dbReference type="Gene3D" id="1.10.12.10">
    <property type="entry name" value="Lyase 2-enoyl-coa Hydratase, Chain A, domain 2"/>
    <property type="match status" value="1"/>
</dbReference>
<reference evidence="3" key="1">
    <citation type="journal article" date="2019" name="Int. J. Syst. Evol. Microbiol.">
        <title>The Global Catalogue of Microorganisms (GCM) 10K type strain sequencing project: providing services to taxonomists for standard genome sequencing and annotation.</title>
        <authorList>
            <consortium name="The Broad Institute Genomics Platform"/>
            <consortium name="The Broad Institute Genome Sequencing Center for Infectious Disease"/>
            <person name="Wu L."/>
            <person name="Ma J."/>
        </authorList>
    </citation>
    <scope>NUCLEOTIDE SEQUENCE [LARGE SCALE GENOMIC DNA]</scope>
    <source>
        <strain evidence="3">CCUG 49584</strain>
    </source>
</reference>
<evidence type="ECO:0000256" key="1">
    <source>
        <dbReference type="ARBA" id="ARBA00005254"/>
    </source>
</evidence>
<dbReference type="PANTHER" id="PTHR42964">
    <property type="entry name" value="ENOYL-COA HYDRATASE"/>
    <property type="match status" value="1"/>
</dbReference>
<evidence type="ECO:0000313" key="3">
    <source>
        <dbReference type="Proteomes" id="UP001597263"/>
    </source>
</evidence>
<name>A0ABW3V0B7_9HYPH</name>
<sequence length="263" mass="28308">MYEFLEITRAGSVVTLWMNRPQQHNAFNAVMIAELTDAFTCLSADDSARIVILAGRGKSFSAGADLDWMKAAGEAGFDDNLADAHKLAQMFRILAEMPKPTVARVHGAAFGGGMGLVAACDICIASTDARFATSEVKFGIIPAVISPYVIRAIGSRQASRYFLSAETISAATAQHIGLVHEVVQSSALDTSIDELVRSLMSGGPRAQAAAKMLIRDVAEKAMSDALMQETAQRIASLRMDAEAREGLRAFLDKRSPDWMHEAQ</sequence>
<dbReference type="RefSeq" id="WP_289388329.1">
    <property type="nucleotide sequence ID" value="NZ_JAUCBM010000011.1"/>
</dbReference>
<dbReference type="InterPro" id="IPR014748">
    <property type="entry name" value="Enoyl-CoA_hydra_C"/>
</dbReference>
<evidence type="ECO:0000313" key="2">
    <source>
        <dbReference type="EMBL" id="MFD1226598.1"/>
    </source>
</evidence>
<dbReference type="InterPro" id="IPR001753">
    <property type="entry name" value="Enoyl-CoA_hydra/iso"/>
</dbReference>
<dbReference type="SUPFAM" id="SSF52096">
    <property type="entry name" value="ClpP/crotonase"/>
    <property type="match status" value="1"/>
</dbReference>
<keyword evidence="3" id="KW-1185">Reference proteome</keyword>
<comment type="caution">
    <text evidence="2">The sequence shown here is derived from an EMBL/GenBank/DDBJ whole genome shotgun (WGS) entry which is preliminary data.</text>
</comment>
<gene>
    <name evidence="2" type="ORF">ACFQ35_05455</name>
</gene>
<comment type="similarity">
    <text evidence="1">Belongs to the enoyl-CoA hydratase/isomerase family.</text>
</comment>
<dbReference type="EMBL" id="JBHTMA010000030">
    <property type="protein sequence ID" value="MFD1226598.1"/>
    <property type="molecule type" value="Genomic_DNA"/>
</dbReference>
<dbReference type="PANTHER" id="PTHR42964:SF1">
    <property type="entry name" value="POLYKETIDE BIOSYNTHESIS ENOYL-COA HYDRATASE PKSH-RELATED"/>
    <property type="match status" value="1"/>
</dbReference>
<organism evidence="2 3">
    <name type="scientific">Pseudochrobactrum kiredjianiae</name>
    <dbReference type="NCBI Taxonomy" id="386305"/>
    <lineage>
        <taxon>Bacteria</taxon>
        <taxon>Pseudomonadati</taxon>
        <taxon>Pseudomonadota</taxon>
        <taxon>Alphaproteobacteria</taxon>
        <taxon>Hyphomicrobiales</taxon>
        <taxon>Brucellaceae</taxon>
        <taxon>Pseudochrobactrum</taxon>
    </lineage>
</organism>
<protein>
    <submittedName>
        <fullName evidence="2">Enoyl-CoA hydratase/isomerase family protein</fullName>
    </submittedName>
</protein>
<dbReference type="Proteomes" id="UP001597263">
    <property type="component" value="Unassembled WGS sequence"/>
</dbReference>
<proteinExistence type="inferred from homology"/>
<dbReference type="Gene3D" id="3.90.226.10">
    <property type="entry name" value="2-enoyl-CoA Hydratase, Chain A, domain 1"/>
    <property type="match status" value="1"/>
</dbReference>
<dbReference type="InterPro" id="IPR051683">
    <property type="entry name" value="Enoyl-CoA_Hydratase/Isomerase"/>
</dbReference>
<dbReference type="CDD" id="cd06558">
    <property type="entry name" value="crotonase-like"/>
    <property type="match status" value="1"/>
</dbReference>
<accession>A0ABW3V0B7</accession>